<proteinExistence type="predicted"/>
<feature type="region of interest" description="Disordered" evidence="1">
    <location>
        <begin position="89"/>
        <end position="177"/>
    </location>
</feature>
<dbReference type="KEGG" id="acad:UA74_06830"/>
<dbReference type="AlphaFoldDB" id="A0AAC9L9R5"/>
<feature type="compositionally biased region" description="Basic residues" evidence="1">
    <location>
        <begin position="128"/>
        <end position="141"/>
    </location>
</feature>
<feature type="compositionally biased region" description="Basic and acidic residues" evidence="1">
    <location>
        <begin position="168"/>
        <end position="177"/>
    </location>
</feature>
<dbReference type="Proteomes" id="UP000185511">
    <property type="component" value="Chromosome"/>
</dbReference>
<keyword evidence="3" id="KW-1185">Reference proteome</keyword>
<organism evidence="2 3">
    <name type="scientific">Actinoalloteichus fjordicus</name>
    <dbReference type="NCBI Taxonomy" id="1612552"/>
    <lineage>
        <taxon>Bacteria</taxon>
        <taxon>Bacillati</taxon>
        <taxon>Actinomycetota</taxon>
        <taxon>Actinomycetes</taxon>
        <taxon>Pseudonocardiales</taxon>
        <taxon>Pseudonocardiaceae</taxon>
        <taxon>Actinoalloteichus</taxon>
    </lineage>
</organism>
<name>A0AAC9L9R5_9PSEU</name>
<accession>A0AAC9L9R5</accession>
<evidence type="ECO:0000313" key="2">
    <source>
        <dbReference type="EMBL" id="APU13436.1"/>
    </source>
</evidence>
<dbReference type="RefSeq" id="WP_075739540.1">
    <property type="nucleotide sequence ID" value="NZ_CP016076.1"/>
</dbReference>
<feature type="compositionally biased region" description="Basic and acidic residues" evidence="1">
    <location>
        <begin position="118"/>
        <end position="127"/>
    </location>
</feature>
<sequence>MRKASHQADGVQASSHLVAEYTSDGEDWTITVSNGVETRSAHAAGILAAREATDRLAGELHAGEGSPTIVHLLDGDALAFTSAYLTARHVSPRPDQPRAAEASPENSVAADAGADVAGEEKTADEAPRKKKSTASRRRRGTRTATVSTEDTEQGSATGSAADTSGSDDVERPEADSA</sequence>
<gene>
    <name evidence="2" type="ORF">UA74_06830</name>
</gene>
<evidence type="ECO:0000256" key="1">
    <source>
        <dbReference type="SAM" id="MobiDB-lite"/>
    </source>
</evidence>
<dbReference type="EMBL" id="CP016076">
    <property type="protein sequence ID" value="APU13436.1"/>
    <property type="molecule type" value="Genomic_DNA"/>
</dbReference>
<evidence type="ECO:0000313" key="3">
    <source>
        <dbReference type="Proteomes" id="UP000185511"/>
    </source>
</evidence>
<protein>
    <submittedName>
        <fullName evidence="2">Uncharacterized protein</fullName>
    </submittedName>
</protein>
<feature type="compositionally biased region" description="Low complexity" evidence="1">
    <location>
        <begin position="142"/>
        <end position="166"/>
    </location>
</feature>
<reference evidence="3" key="1">
    <citation type="submission" date="2016-06" db="EMBL/GenBank/DDBJ databases">
        <title>Complete genome sequence of Actinoalloteichus fjordicus DSM 46855 (=ADI127-17), type strain of the new species Actinoalloteichus fjordicus.</title>
        <authorList>
            <person name="Ruckert C."/>
            <person name="Nouioui I."/>
            <person name="Willmese J."/>
            <person name="van Wezel G."/>
            <person name="Klenk H.-P."/>
            <person name="Kalinowski J."/>
            <person name="Zotchev S.B."/>
        </authorList>
    </citation>
    <scope>NUCLEOTIDE SEQUENCE [LARGE SCALE GENOMIC DNA]</scope>
    <source>
        <strain evidence="3">ADI127-7</strain>
    </source>
</reference>